<feature type="transmembrane region" description="Helical" evidence="5">
    <location>
        <begin position="21"/>
        <end position="45"/>
    </location>
</feature>
<name>A0AAV8UF62_9RHOD</name>
<sequence length="243" mass="25885">MGSSAAESVEKEKSSKVKPCFRFFHGTVCVLMFCLGAALLGYSIYLQVQGQGLVPDLDFSSSDNFIWLVLNSAITGIVIGAAMMVTSIVGLIAFNKGCCGVVFGIVYTLVMICILAGLLFIAVVTLLFATDTDGETLQNSARDVWTASVTDPEFTQVTCEIQDNLNCAGFLPGDCDGCYSGNEECSPDQEEVCPSCNPAATNSATGCYDAIVDQYKSFYLPVGIVSTIMAALVVVDIFTIWLV</sequence>
<dbReference type="InterPro" id="IPR036259">
    <property type="entry name" value="MFS_trans_sf"/>
</dbReference>
<comment type="subcellular location">
    <subcellularLocation>
        <location evidence="1">Membrane</location>
        <topology evidence="1">Multi-pass membrane protein</topology>
    </subcellularLocation>
</comment>
<evidence type="ECO:0000256" key="4">
    <source>
        <dbReference type="ARBA" id="ARBA00023136"/>
    </source>
</evidence>
<keyword evidence="7" id="KW-1185">Reference proteome</keyword>
<keyword evidence="4 5" id="KW-0472">Membrane</keyword>
<dbReference type="Pfam" id="PF00335">
    <property type="entry name" value="Tetraspanin"/>
    <property type="match status" value="1"/>
</dbReference>
<evidence type="ECO:0000256" key="1">
    <source>
        <dbReference type="ARBA" id="ARBA00004141"/>
    </source>
</evidence>
<organism evidence="6 7">
    <name type="scientific">Rhodosorus marinus</name>
    <dbReference type="NCBI Taxonomy" id="101924"/>
    <lineage>
        <taxon>Eukaryota</taxon>
        <taxon>Rhodophyta</taxon>
        <taxon>Stylonematophyceae</taxon>
        <taxon>Stylonematales</taxon>
        <taxon>Stylonemataceae</taxon>
        <taxon>Rhodosorus</taxon>
    </lineage>
</organism>
<comment type="caution">
    <text evidence="6">The sequence shown here is derived from an EMBL/GenBank/DDBJ whole genome shotgun (WGS) entry which is preliminary data.</text>
</comment>
<evidence type="ECO:0000313" key="6">
    <source>
        <dbReference type="EMBL" id="KAJ8901110.1"/>
    </source>
</evidence>
<feature type="transmembrane region" description="Helical" evidence="5">
    <location>
        <begin position="218"/>
        <end position="242"/>
    </location>
</feature>
<dbReference type="SUPFAM" id="SSF103473">
    <property type="entry name" value="MFS general substrate transporter"/>
    <property type="match status" value="1"/>
</dbReference>
<proteinExistence type="predicted"/>
<evidence type="ECO:0000313" key="7">
    <source>
        <dbReference type="Proteomes" id="UP001157974"/>
    </source>
</evidence>
<accession>A0AAV8UF62</accession>
<keyword evidence="3 5" id="KW-1133">Transmembrane helix</keyword>
<evidence type="ECO:0008006" key="8">
    <source>
        <dbReference type="Google" id="ProtNLM"/>
    </source>
</evidence>
<dbReference type="EMBL" id="JAMWBK010000012">
    <property type="protein sequence ID" value="KAJ8901110.1"/>
    <property type="molecule type" value="Genomic_DNA"/>
</dbReference>
<gene>
    <name evidence="6" type="ORF">NDN08_004970</name>
</gene>
<dbReference type="AlphaFoldDB" id="A0AAV8UF62"/>
<reference evidence="6 7" key="1">
    <citation type="journal article" date="2023" name="Nat. Commun.">
        <title>Origin of minicircular mitochondrial genomes in red algae.</title>
        <authorList>
            <person name="Lee Y."/>
            <person name="Cho C.H."/>
            <person name="Lee Y.M."/>
            <person name="Park S.I."/>
            <person name="Yang J.H."/>
            <person name="West J.A."/>
            <person name="Bhattacharya D."/>
            <person name="Yoon H.S."/>
        </authorList>
    </citation>
    <scope>NUCLEOTIDE SEQUENCE [LARGE SCALE GENOMIC DNA]</scope>
    <source>
        <strain evidence="6 7">CCMP1338</strain>
        <tissue evidence="6">Whole cell</tissue>
    </source>
</reference>
<protein>
    <recommendedName>
        <fullName evidence="8">Tetraspanin</fullName>
    </recommendedName>
</protein>
<dbReference type="InterPro" id="IPR018499">
    <property type="entry name" value="Tetraspanin/Peripherin"/>
</dbReference>
<keyword evidence="2 5" id="KW-0812">Transmembrane</keyword>
<feature type="transmembrane region" description="Helical" evidence="5">
    <location>
        <begin position="65"/>
        <end position="94"/>
    </location>
</feature>
<dbReference type="Proteomes" id="UP001157974">
    <property type="component" value="Unassembled WGS sequence"/>
</dbReference>
<evidence type="ECO:0000256" key="3">
    <source>
        <dbReference type="ARBA" id="ARBA00022989"/>
    </source>
</evidence>
<feature type="transmembrane region" description="Helical" evidence="5">
    <location>
        <begin position="101"/>
        <end position="129"/>
    </location>
</feature>
<evidence type="ECO:0000256" key="2">
    <source>
        <dbReference type="ARBA" id="ARBA00022692"/>
    </source>
</evidence>
<evidence type="ECO:0000256" key="5">
    <source>
        <dbReference type="SAM" id="Phobius"/>
    </source>
</evidence>
<dbReference type="GO" id="GO:0016020">
    <property type="term" value="C:membrane"/>
    <property type="evidence" value="ECO:0007669"/>
    <property type="project" value="UniProtKB-SubCell"/>
</dbReference>